<evidence type="ECO:0000313" key="5">
    <source>
        <dbReference type="Proteomes" id="UP000533639"/>
    </source>
</evidence>
<dbReference type="SUPFAM" id="SSF53474">
    <property type="entry name" value="alpha/beta-Hydrolases"/>
    <property type="match status" value="1"/>
</dbReference>
<organism evidence="4 5">
    <name type="scientific">Flavobacterium panici</name>
    <dbReference type="NCBI Taxonomy" id="2654843"/>
    <lineage>
        <taxon>Bacteria</taxon>
        <taxon>Pseudomonadati</taxon>
        <taxon>Bacteroidota</taxon>
        <taxon>Flavobacteriia</taxon>
        <taxon>Flavobacteriales</taxon>
        <taxon>Flavobacteriaceae</taxon>
        <taxon>Flavobacterium</taxon>
    </lineage>
</organism>
<dbReference type="Pfam" id="PF02129">
    <property type="entry name" value="Peptidase_S15"/>
    <property type="match status" value="1"/>
</dbReference>
<dbReference type="Gene3D" id="1.10.3020.10">
    <property type="entry name" value="alpha-amino acid ester hydrolase ( Helical cap domain)"/>
    <property type="match status" value="1"/>
</dbReference>
<feature type="signal peptide" evidence="2">
    <location>
        <begin position="1"/>
        <end position="22"/>
    </location>
</feature>
<evidence type="ECO:0000256" key="2">
    <source>
        <dbReference type="SAM" id="SignalP"/>
    </source>
</evidence>
<reference evidence="4 5" key="1">
    <citation type="submission" date="2020-06" db="EMBL/GenBank/DDBJ databases">
        <authorList>
            <person name="Criscuolo A."/>
        </authorList>
    </citation>
    <scope>NUCLEOTIDE SEQUENCE [LARGE SCALE GENOMIC DNA]</scope>
    <source>
        <strain evidence="4">PXU-55</strain>
    </source>
</reference>
<dbReference type="InterPro" id="IPR000383">
    <property type="entry name" value="Xaa-Pro-like_dom"/>
</dbReference>
<dbReference type="Gene3D" id="3.40.50.1820">
    <property type="entry name" value="alpha/beta hydrolase"/>
    <property type="match status" value="1"/>
</dbReference>
<dbReference type="RefSeq" id="WP_235992058.1">
    <property type="nucleotide sequence ID" value="NZ_CAIJDE010000047.1"/>
</dbReference>
<dbReference type="NCBIfam" id="TIGR00976">
    <property type="entry name" value="CocE_NonD"/>
    <property type="match status" value="1"/>
</dbReference>
<name>A0A9N8J485_9FLAO</name>
<accession>A0A9N8J485</accession>
<dbReference type="SUPFAM" id="SSF49785">
    <property type="entry name" value="Galactose-binding domain-like"/>
    <property type="match status" value="1"/>
</dbReference>
<gene>
    <name evidence="4" type="primary">cocE</name>
    <name evidence="4" type="ORF">FLAPXU55_02975</name>
</gene>
<feature type="domain" description="Xaa-Pro dipeptidyl-peptidase C-terminal" evidence="3">
    <location>
        <begin position="338"/>
        <end position="570"/>
    </location>
</feature>
<dbReference type="InterPro" id="IPR005674">
    <property type="entry name" value="CocE/Ser_esterase"/>
</dbReference>
<feature type="chain" id="PRO_5040130796" evidence="2">
    <location>
        <begin position="23"/>
        <end position="583"/>
    </location>
</feature>
<dbReference type="Gene3D" id="2.60.120.260">
    <property type="entry name" value="Galactose-binding domain-like"/>
    <property type="match status" value="1"/>
</dbReference>
<keyword evidence="1 4" id="KW-0378">Hydrolase</keyword>
<proteinExistence type="predicted"/>
<dbReference type="InterPro" id="IPR013736">
    <property type="entry name" value="Xaa-Pro_dipept_C"/>
</dbReference>
<dbReference type="GO" id="GO:0008239">
    <property type="term" value="F:dipeptidyl-peptidase activity"/>
    <property type="evidence" value="ECO:0007669"/>
    <property type="project" value="InterPro"/>
</dbReference>
<keyword evidence="2" id="KW-0732">Signal</keyword>
<dbReference type="Pfam" id="PF08530">
    <property type="entry name" value="PepX_C"/>
    <property type="match status" value="1"/>
</dbReference>
<dbReference type="InterPro" id="IPR029058">
    <property type="entry name" value="AB_hydrolase_fold"/>
</dbReference>
<dbReference type="EMBL" id="CAIJDE010000047">
    <property type="protein sequence ID" value="CAC9975266.1"/>
    <property type="molecule type" value="Genomic_DNA"/>
</dbReference>
<dbReference type="InterPro" id="IPR008979">
    <property type="entry name" value="Galactose-bd-like_sf"/>
</dbReference>
<keyword evidence="5" id="KW-1185">Reference proteome</keyword>
<sequence>MMNNKALFLFLSLFFTICGLSAQQTKASKLASNESDYDIQDSVSITTRDGAILSAMVARKKNDTDPKPVILQYTIYVRDKGRDLKTIKESVDNGYTGVIVYSRGKRFSPNEIDPYENEANDAYDAIDWISKQKWCNGSVGMYGGSYNGFTQWAACKKMHPALKTIVPYVANRPGMGLPMENNVFVNPNYEWAFYVGNNKYLDTVTNNNRPRFRGLKFRWWEAGTAYKTLDSIDGEPNRWFQKWIKHPSFDDYWQKMAPYKNDFSQINIPVLAFDGYYNDSQNSSLYYLKELQKYSPKTPFYLVIGPYGHFGTQIGGEAILNDYKVDSNALIDIKKITYQWFDFILKNGTKPEILKDKINYEVMGANEWKSAPSFEKMHNNFLTFYLTANKSGDFHLADSQKPKKKEFLSQEVDFADRQTSNNNYYPSPIIQKEVSKYDGYFFISEPLKEALIVNGSFLGEIKCSINKKDMDLGVTLYEVTPNGEYFHLSYYIGRASYAKDIEKRQLLEPDKMQTISFTNTHFVSKQLSKGSRLLISVNVNKNPFSQLNYGTGKEVSDETILDAKVPLQIKWYNDSFVKIPVLK</sequence>
<comment type="caution">
    <text evidence="4">The sequence shown here is derived from an EMBL/GenBank/DDBJ whole genome shotgun (WGS) entry which is preliminary data.</text>
</comment>
<dbReference type="AlphaFoldDB" id="A0A9N8J485"/>
<evidence type="ECO:0000313" key="4">
    <source>
        <dbReference type="EMBL" id="CAC9975266.1"/>
    </source>
</evidence>
<dbReference type="SMART" id="SM00939">
    <property type="entry name" value="PepX_C"/>
    <property type="match status" value="1"/>
</dbReference>
<dbReference type="Proteomes" id="UP000533639">
    <property type="component" value="Unassembled WGS sequence"/>
</dbReference>
<evidence type="ECO:0000259" key="3">
    <source>
        <dbReference type="SMART" id="SM00939"/>
    </source>
</evidence>
<dbReference type="EC" id="3.1.1.84" evidence="4"/>
<evidence type="ECO:0000256" key="1">
    <source>
        <dbReference type="ARBA" id="ARBA00022801"/>
    </source>
</evidence>
<protein>
    <submittedName>
        <fullName evidence="4">Cocaine esterase</fullName>
        <ecNumber evidence="4">3.1.1.84</ecNumber>
    </submittedName>
</protein>